<dbReference type="eggNOG" id="COG2207">
    <property type="taxonomic scope" value="Bacteria"/>
</dbReference>
<dbReference type="EMBL" id="ACEC01000056">
    <property type="protein sequence ID" value="EEG30755.1"/>
    <property type="molecule type" value="Genomic_DNA"/>
</dbReference>
<evidence type="ECO:0000256" key="2">
    <source>
        <dbReference type="ARBA" id="ARBA00023125"/>
    </source>
</evidence>
<dbReference type="SMART" id="SM00342">
    <property type="entry name" value="HTH_ARAC"/>
    <property type="match status" value="1"/>
</dbReference>
<dbReference type="PRINTS" id="PR00032">
    <property type="entry name" value="HTHARAC"/>
</dbReference>
<keyword evidence="6" id="KW-1185">Reference proteome</keyword>
<dbReference type="Proteomes" id="UP000003340">
    <property type="component" value="Unassembled WGS sequence"/>
</dbReference>
<name>C0ECP0_9FIRM</name>
<dbReference type="InterPro" id="IPR009057">
    <property type="entry name" value="Homeodomain-like_sf"/>
</dbReference>
<protein>
    <submittedName>
        <fullName evidence="5">Transcriptional regulator, AraC family</fullName>
    </submittedName>
</protein>
<proteinExistence type="predicted"/>
<dbReference type="AlphaFoldDB" id="C0ECP0"/>
<comment type="caution">
    <text evidence="5">The sequence shown here is derived from an EMBL/GenBank/DDBJ whole genome shotgun (WGS) entry which is preliminary data.</text>
</comment>
<dbReference type="GO" id="GO:0043565">
    <property type="term" value="F:sequence-specific DNA binding"/>
    <property type="evidence" value="ECO:0007669"/>
    <property type="project" value="InterPro"/>
</dbReference>
<keyword evidence="2" id="KW-0238">DNA-binding</keyword>
<evidence type="ECO:0000313" key="5">
    <source>
        <dbReference type="EMBL" id="EEG30755.1"/>
    </source>
</evidence>
<feature type="domain" description="HTH araC/xylS-type" evidence="4">
    <location>
        <begin position="249"/>
        <end position="346"/>
    </location>
</feature>
<dbReference type="PANTHER" id="PTHR43280:SF28">
    <property type="entry name" value="HTH-TYPE TRANSCRIPTIONAL ACTIVATOR RHAS"/>
    <property type="match status" value="1"/>
</dbReference>
<organism evidence="5 6">
    <name type="scientific">[Clostridium] methylpentosum DSM 5476</name>
    <dbReference type="NCBI Taxonomy" id="537013"/>
    <lineage>
        <taxon>Bacteria</taxon>
        <taxon>Bacillati</taxon>
        <taxon>Bacillota</taxon>
        <taxon>Clostridia</taxon>
        <taxon>Eubacteriales</taxon>
        <taxon>Oscillospiraceae</taxon>
        <taxon>Oscillospiraceae incertae sedis</taxon>
    </lineage>
</organism>
<keyword evidence="1" id="KW-0805">Transcription regulation</keyword>
<dbReference type="InterPro" id="IPR037923">
    <property type="entry name" value="HTH-like"/>
</dbReference>
<dbReference type="HOGENOM" id="CLU_000445_88_0_9"/>
<dbReference type="SUPFAM" id="SSF51215">
    <property type="entry name" value="Regulatory protein AraC"/>
    <property type="match status" value="1"/>
</dbReference>
<dbReference type="Pfam" id="PF02311">
    <property type="entry name" value="AraC_binding"/>
    <property type="match status" value="1"/>
</dbReference>
<reference evidence="5 6" key="1">
    <citation type="submission" date="2009-01" db="EMBL/GenBank/DDBJ databases">
        <authorList>
            <person name="Fulton L."/>
            <person name="Clifton S."/>
            <person name="Fulton B."/>
            <person name="Xu J."/>
            <person name="Minx P."/>
            <person name="Pepin K.H."/>
            <person name="Johnson M."/>
            <person name="Bhonagiri V."/>
            <person name="Nash W.E."/>
            <person name="Mardis E.R."/>
            <person name="Wilson R.K."/>
        </authorList>
    </citation>
    <scope>NUCLEOTIDE SEQUENCE [LARGE SCALE GENOMIC DNA]</scope>
    <source>
        <strain evidence="5 6">DSM 5476</strain>
    </source>
</reference>
<dbReference type="Pfam" id="PF12833">
    <property type="entry name" value="HTH_18"/>
    <property type="match status" value="1"/>
</dbReference>
<dbReference type="InterPro" id="IPR020449">
    <property type="entry name" value="Tscrpt_reg_AraC-type_HTH"/>
</dbReference>
<dbReference type="GO" id="GO:0003700">
    <property type="term" value="F:DNA-binding transcription factor activity"/>
    <property type="evidence" value="ECO:0007669"/>
    <property type="project" value="InterPro"/>
</dbReference>
<dbReference type="Gene3D" id="1.10.10.60">
    <property type="entry name" value="Homeodomain-like"/>
    <property type="match status" value="2"/>
</dbReference>
<gene>
    <name evidence="5" type="ORF">CLOSTMETH_01611</name>
</gene>
<keyword evidence="3" id="KW-0804">Transcription</keyword>
<accession>C0ECP0</accession>
<evidence type="ECO:0000256" key="3">
    <source>
        <dbReference type="ARBA" id="ARBA00023163"/>
    </source>
</evidence>
<dbReference type="SUPFAM" id="SSF46689">
    <property type="entry name" value="Homeodomain-like"/>
    <property type="match status" value="1"/>
</dbReference>
<sequence length="355" mass="41985">MPESMESYLKMAVIQETKFLQSRRKKQHSTLPRDLKHPEQPATVPASVMFHKQEIIVVKVQATSYLKTAYLPKELLEQERPAMKNTAHQPFVHRHDFFEFNYVYRGKVSNCLENKPIVQTNRQILLMNPYAVHNPQPIDEDTVLFNLLVDRSWAENVFASLLSFDHGFFNFFLDSIYGLNRMAPYLILDNTPELTRIFHQMIAEYFEEKACYQQILFSKLIELFAILSRQQDDSRRKKDLEFLQQRDVADILNYIKVNYREISLAKAAEFFNYTPNYLSKIIKRHTGRYFSDILQEYKLESACNYLTHSSLSIEKINEIIGYSDASYFSKVFSKRYGLSPNQYRQQHTNLYESKQ</sequence>
<dbReference type="InterPro" id="IPR003313">
    <property type="entry name" value="AraC-bd"/>
</dbReference>
<evidence type="ECO:0000259" key="4">
    <source>
        <dbReference type="PROSITE" id="PS01124"/>
    </source>
</evidence>
<reference evidence="5 6" key="2">
    <citation type="submission" date="2009-02" db="EMBL/GenBank/DDBJ databases">
        <title>Draft genome sequence of Clostridium methylpentosum (DSM 5476).</title>
        <authorList>
            <person name="Sudarsanam P."/>
            <person name="Ley R."/>
            <person name="Guruge J."/>
            <person name="Turnbaugh P.J."/>
            <person name="Mahowald M."/>
            <person name="Liep D."/>
            <person name="Gordon J."/>
        </authorList>
    </citation>
    <scope>NUCLEOTIDE SEQUENCE [LARGE SCALE GENOMIC DNA]</scope>
    <source>
        <strain evidence="5 6">DSM 5476</strain>
    </source>
</reference>
<evidence type="ECO:0000313" key="6">
    <source>
        <dbReference type="Proteomes" id="UP000003340"/>
    </source>
</evidence>
<dbReference type="PANTHER" id="PTHR43280">
    <property type="entry name" value="ARAC-FAMILY TRANSCRIPTIONAL REGULATOR"/>
    <property type="match status" value="1"/>
</dbReference>
<dbReference type="PROSITE" id="PS01124">
    <property type="entry name" value="HTH_ARAC_FAMILY_2"/>
    <property type="match status" value="1"/>
</dbReference>
<dbReference type="InterPro" id="IPR018060">
    <property type="entry name" value="HTH_AraC"/>
</dbReference>
<evidence type="ECO:0000256" key="1">
    <source>
        <dbReference type="ARBA" id="ARBA00023015"/>
    </source>
</evidence>
<dbReference type="STRING" id="537013.CLOSTMETH_01611"/>